<evidence type="ECO:0000313" key="4">
    <source>
        <dbReference type="Proteomes" id="UP000054630"/>
    </source>
</evidence>
<evidence type="ECO:0008006" key="5">
    <source>
        <dbReference type="Google" id="ProtNLM"/>
    </source>
</evidence>
<feature type="transmembrane region" description="Helical" evidence="2">
    <location>
        <begin position="12"/>
        <end position="32"/>
    </location>
</feature>
<evidence type="ECO:0000256" key="1">
    <source>
        <dbReference type="SAM" id="MobiDB-lite"/>
    </source>
</evidence>
<evidence type="ECO:0000313" key="3">
    <source>
        <dbReference type="EMBL" id="KRX14550.1"/>
    </source>
</evidence>
<protein>
    <recommendedName>
        <fullName evidence="5">Transmembrane protein</fullName>
    </recommendedName>
</protein>
<feature type="region of interest" description="Disordered" evidence="1">
    <location>
        <begin position="82"/>
        <end position="107"/>
    </location>
</feature>
<keyword evidence="4" id="KW-1185">Reference proteome</keyword>
<name>A0A0V0RJ81_9BILA</name>
<proteinExistence type="predicted"/>
<comment type="caution">
    <text evidence="3">The sequence shown here is derived from an EMBL/GenBank/DDBJ whole genome shotgun (WGS) entry which is preliminary data.</text>
</comment>
<keyword evidence="2" id="KW-0812">Transmembrane</keyword>
<dbReference type="EMBL" id="JYDL01000156">
    <property type="protein sequence ID" value="KRX14550.1"/>
    <property type="molecule type" value="Genomic_DNA"/>
</dbReference>
<dbReference type="Proteomes" id="UP000054630">
    <property type="component" value="Unassembled WGS sequence"/>
</dbReference>
<keyword evidence="2" id="KW-0472">Membrane</keyword>
<feature type="transmembrane region" description="Helical" evidence="2">
    <location>
        <begin position="53"/>
        <end position="73"/>
    </location>
</feature>
<reference evidence="3 4" key="1">
    <citation type="submission" date="2015-01" db="EMBL/GenBank/DDBJ databases">
        <title>Evolution of Trichinella species and genotypes.</title>
        <authorList>
            <person name="Korhonen P.K."/>
            <person name="Edoardo P."/>
            <person name="Giuseppe L.R."/>
            <person name="Gasser R.B."/>
        </authorList>
    </citation>
    <scope>NUCLEOTIDE SEQUENCE [LARGE SCALE GENOMIC DNA]</scope>
    <source>
        <strain evidence="3">ISS37</strain>
    </source>
</reference>
<gene>
    <name evidence="3" type="ORF">T07_3066</name>
</gene>
<accession>A0A0V0RJ81</accession>
<organism evidence="3 4">
    <name type="scientific">Trichinella nelsoni</name>
    <dbReference type="NCBI Taxonomy" id="6336"/>
    <lineage>
        <taxon>Eukaryota</taxon>
        <taxon>Metazoa</taxon>
        <taxon>Ecdysozoa</taxon>
        <taxon>Nematoda</taxon>
        <taxon>Enoplea</taxon>
        <taxon>Dorylaimia</taxon>
        <taxon>Trichinellida</taxon>
        <taxon>Trichinellidae</taxon>
        <taxon>Trichinella</taxon>
    </lineage>
</organism>
<evidence type="ECO:0000256" key="2">
    <source>
        <dbReference type="SAM" id="Phobius"/>
    </source>
</evidence>
<dbReference type="AlphaFoldDB" id="A0A0V0RJ81"/>
<dbReference type="STRING" id="6336.A0A0V0RJ81"/>
<dbReference type="PROSITE" id="PS51257">
    <property type="entry name" value="PROKAR_LIPOPROTEIN"/>
    <property type="match status" value="1"/>
</dbReference>
<keyword evidence="2" id="KW-1133">Transmembrane helix</keyword>
<sequence length="266" mass="29441">MEMYFCRFLGTSVLQSIVLLFAYACVKTLGVVDVKERGCRWFKKLAVTHRRRSLFVVLINTILFACLLIVIVSSGKREAGRKRIKASGSQEEMAEQKGPPVDTGSSSLSDECANSAIAEVYRGACYSPPPSFCPEMNPVEWLERLEDFFCVSRVPPSDHGVVARYLQLSPPPPALPGEVGRKAGVSEPDLVARFAGGIIAKEAYLAIRLQEPTTLTEARRLRRKSHTGYPKPEKTELTQSIDAFILEVSKLSLKLERQEPTAVQPA</sequence>